<reference evidence="7 8" key="1">
    <citation type="journal article" date="2023" name="Hortic Res">
        <title>Pangenome of water caltrop reveals structural variations and asymmetric subgenome divergence after allopolyploidization.</title>
        <authorList>
            <person name="Zhang X."/>
            <person name="Chen Y."/>
            <person name="Wang L."/>
            <person name="Yuan Y."/>
            <person name="Fang M."/>
            <person name="Shi L."/>
            <person name="Lu R."/>
            <person name="Comes H.P."/>
            <person name="Ma Y."/>
            <person name="Chen Y."/>
            <person name="Huang G."/>
            <person name="Zhou Y."/>
            <person name="Zheng Z."/>
            <person name="Qiu Y."/>
        </authorList>
    </citation>
    <scope>NUCLEOTIDE SEQUENCE [LARGE SCALE GENOMIC DNA]</scope>
    <source>
        <strain evidence="7">F231</strain>
    </source>
</reference>
<keyword evidence="5" id="KW-0539">Nucleus</keyword>
<dbReference type="InterPro" id="IPR045239">
    <property type="entry name" value="bHLH95_bHLH"/>
</dbReference>
<dbReference type="GO" id="GO:0046983">
    <property type="term" value="F:protein dimerization activity"/>
    <property type="evidence" value="ECO:0007669"/>
    <property type="project" value="InterPro"/>
</dbReference>
<dbReference type="SUPFAM" id="SSF47459">
    <property type="entry name" value="HLH, helix-loop-helix DNA-binding domain"/>
    <property type="match status" value="1"/>
</dbReference>
<dbReference type="EMBL" id="JAXQNO010000004">
    <property type="protein sequence ID" value="KAK4800241.1"/>
    <property type="molecule type" value="Genomic_DNA"/>
</dbReference>
<comment type="caution">
    <text evidence="7">The sequence shown here is derived from an EMBL/GenBank/DDBJ whole genome shotgun (WGS) entry which is preliminary data.</text>
</comment>
<dbReference type="GO" id="GO:0003677">
    <property type="term" value="F:DNA binding"/>
    <property type="evidence" value="ECO:0007669"/>
    <property type="project" value="UniProtKB-KW"/>
</dbReference>
<keyword evidence="4" id="KW-0804">Transcription</keyword>
<keyword evidence="3" id="KW-0238">DNA-binding</keyword>
<evidence type="ECO:0000256" key="4">
    <source>
        <dbReference type="ARBA" id="ARBA00023163"/>
    </source>
</evidence>
<evidence type="ECO:0000313" key="8">
    <source>
        <dbReference type="Proteomes" id="UP001346149"/>
    </source>
</evidence>
<evidence type="ECO:0000256" key="6">
    <source>
        <dbReference type="SAM" id="MobiDB-lite"/>
    </source>
</evidence>
<name>A0AAN7MSK6_TRANT</name>
<dbReference type="AlphaFoldDB" id="A0AAN7MSK6"/>
<feature type="compositionally biased region" description="Low complexity" evidence="6">
    <location>
        <begin position="57"/>
        <end position="72"/>
    </location>
</feature>
<feature type="compositionally biased region" description="Polar residues" evidence="6">
    <location>
        <begin position="81"/>
        <end position="94"/>
    </location>
</feature>
<sequence>MDGHHQQHGYGFFRLSSPRRSLVSSSTALEGSYGAMDSTAADHQSQYKLSNPNLERQSSSPSSGLFSQLSPQNGFAASRWKGQSTFPPSMSSVLGGNGQDDSSRLSIGIGGSRFSGSGLHFNSWTDPSHFSDSQQTNTADMLNLAVDYIKDLQHQYKTLNDNLSNCKCSSTRDSTTNQLM</sequence>
<dbReference type="GO" id="GO:0005634">
    <property type="term" value="C:nucleus"/>
    <property type="evidence" value="ECO:0007669"/>
    <property type="project" value="UniProtKB-SubCell"/>
</dbReference>
<dbReference type="CDD" id="cd11393">
    <property type="entry name" value="bHLH_AtbHLH_like"/>
    <property type="match status" value="1"/>
</dbReference>
<dbReference type="Proteomes" id="UP001346149">
    <property type="component" value="Unassembled WGS sequence"/>
</dbReference>
<organism evidence="7 8">
    <name type="scientific">Trapa natans</name>
    <name type="common">Water chestnut</name>
    <dbReference type="NCBI Taxonomy" id="22666"/>
    <lineage>
        <taxon>Eukaryota</taxon>
        <taxon>Viridiplantae</taxon>
        <taxon>Streptophyta</taxon>
        <taxon>Embryophyta</taxon>
        <taxon>Tracheophyta</taxon>
        <taxon>Spermatophyta</taxon>
        <taxon>Magnoliopsida</taxon>
        <taxon>eudicotyledons</taxon>
        <taxon>Gunneridae</taxon>
        <taxon>Pentapetalae</taxon>
        <taxon>rosids</taxon>
        <taxon>malvids</taxon>
        <taxon>Myrtales</taxon>
        <taxon>Lythraceae</taxon>
        <taxon>Trapa</taxon>
    </lineage>
</organism>
<gene>
    <name evidence="7" type="ORF">SAY86_025606</name>
</gene>
<keyword evidence="8" id="KW-1185">Reference proteome</keyword>
<evidence type="ECO:0000256" key="2">
    <source>
        <dbReference type="ARBA" id="ARBA00023015"/>
    </source>
</evidence>
<proteinExistence type="predicted"/>
<keyword evidence="2" id="KW-0805">Transcription regulation</keyword>
<comment type="subcellular location">
    <subcellularLocation>
        <location evidence="1">Nucleus</location>
    </subcellularLocation>
</comment>
<protein>
    <submittedName>
        <fullName evidence="7">Uncharacterized protein</fullName>
    </submittedName>
</protein>
<accession>A0AAN7MSK6</accession>
<evidence type="ECO:0000256" key="5">
    <source>
        <dbReference type="ARBA" id="ARBA00023242"/>
    </source>
</evidence>
<feature type="region of interest" description="Disordered" evidence="6">
    <location>
        <begin position="50"/>
        <end position="106"/>
    </location>
</feature>
<evidence type="ECO:0000256" key="1">
    <source>
        <dbReference type="ARBA" id="ARBA00004123"/>
    </source>
</evidence>
<dbReference type="InterPro" id="IPR036638">
    <property type="entry name" value="HLH_DNA-bd_sf"/>
</dbReference>
<evidence type="ECO:0000313" key="7">
    <source>
        <dbReference type="EMBL" id="KAK4800241.1"/>
    </source>
</evidence>
<evidence type="ECO:0000256" key="3">
    <source>
        <dbReference type="ARBA" id="ARBA00023125"/>
    </source>
</evidence>